<dbReference type="Proteomes" id="UP000284277">
    <property type="component" value="Unassembled WGS sequence"/>
</dbReference>
<dbReference type="AlphaFoldDB" id="A0A419SYN8"/>
<dbReference type="PANTHER" id="PTHR30126">
    <property type="entry name" value="HTH-TYPE TRANSCRIPTIONAL REGULATOR"/>
    <property type="match status" value="1"/>
</dbReference>
<dbReference type="GO" id="GO:0003700">
    <property type="term" value="F:DNA-binding transcription factor activity"/>
    <property type="evidence" value="ECO:0007669"/>
    <property type="project" value="InterPro"/>
</dbReference>
<dbReference type="GO" id="GO:0000976">
    <property type="term" value="F:transcription cis-regulatory region binding"/>
    <property type="evidence" value="ECO:0007669"/>
    <property type="project" value="TreeGrafter"/>
</dbReference>
<comment type="caution">
    <text evidence="6">The sequence shown here is derived from an EMBL/GenBank/DDBJ whole genome shotgun (WGS) entry which is preliminary data.</text>
</comment>
<dbReference type="PANTHER" id="PTHR30126:SF40">
    <property type="entry name" value="HTH-TYPE TRANSCRIPTIONAL REGULATOR GLTR"/>
    <property type="match status" value="1"/>
</dbReference>
<dbReference type="InterPro" id="IPR036390">
    <property type="entry name" value="WH_DNA-bd_sf"/>
</dbReference>
<dbReference type="CDD" id="cd05466">
    <property type="entry name" value="PBP2_LTTR_substrate"/>
    <property type="match status" value="1"/>
</dbReference>
<comment type="similarity">
    <text evidence="1">Belongs to the LysR transcriptional regulatory family.</text>
</comment>
<dbReference type="InterPro" id="IPR005119">
    <property type="entry name" value="LysR_subst-bd"/>
</dbReference>
<keyword evidence="7" id="KW-1185">Reference proteome</keyword>
<evidence type="ECO:0000256" key="4">
    <source>
        <dbReference type="ARBA" id="ARBA00023163"/>
    </source>
</evidence>
<evidence type="ECO:0000256" key="1">
    <source>
        <dbReference type="ARBA" id="ARBA00009437"/>
    </source>
</evidence>
<sequence length="295" mass="33353">MDLKQLQTIKNILNEGSYLKAAEKMGYAPSTITLHIQQLEEELSIKLFEKSGRKMILTKEGEFFWKNAKSLLEHADTFKMVMSNFVSGQIGHIRLGTISTIGRSMLIPKVIDFCKEYSNIKLTFELNSSEIITQKILNNQLDIGIGFAPPTNQNLLFEPICLEPMELLLPIGHPLTKKEKITLNDLSNISLLLTESYCSYRNEIDKHFSSSGIPLKSMIQINDGRTIIQFVQAGIGCSILPVAAIEPVPDMTVRRNLANTDFGLIIGIIRRKEQLDKSSERFYNELFCELKSSHI</sequence>
<dbReference type="Pfam" id="PF00126">
    <property type="entry name" value="HTH_1"/>
    <property type="match status" value="1"/>
</dbReference>
<proteinExistence type="inferred from homology"/>
<evidence type="ECO:0000256" key="2">
    <source>
        <dbReference type="ARBA" id="ARBA00023015"/>
    </source>
</evidence>
<name>A0A419SYN8_9FIRM</name>
<evidence type="ECO:0000313" key="7">
    <source>
        <dbReference type="Proteomes" id="UP000284277"/>
    </source>
</evidence>
<keyword evidence="4" id="KW-0804">Transcription</keyword>
<evidence type="ECO:0000259" key="5">
    <source>
        <dbReference type="PROSITE" id="PS50931"/>
    </source>
</evidence>
<dbReference type="Gene3D" id="3.40.190.290">
    <property type="match status" value="1"/>
</dbReference>
<dbReference type="RefSeq" id="WP_120197970.1">
    <property type="nucleotide sequence ID" value="NZ_MCIA01000031.1"/>
</dbReference>
<dbReference type="InterPro" id="IPR000847">
    <property type="entry name" value="LysR_HTH_N"/>
</dbReference>
<evidence type="ECO:0000256" key="3">
    <source>
        <dbReference type="ARBA" id="ARBA00023125"/>
    </source>
</evidence>
<dbReference type="InterPro" id="IPR036388">
    <property type="entry name" value="WH-like_DNA-bd_sf"/>
</dbReference>
<keyword evidence="3" id="KW-0238">DNA-binding</keyword>
<dbReference type="SUPFAM" id="SSF46785">
    <property type="entry name" value="Winged helix' DNA-binding domain"/>
    <property type="match status" value="1"/>
</dbReference>
<dbReference type="SUPFAM" id="SSF53850">
    <property type="entry name" value="Periplasmic binding protein-like II"/>
    <property type="match status" value="1"/>
</dbReference>
<reference evidence="6 7" key="1">
    <citation type="submission" date="2016-08" db="EMBL/GenBank/DDBJ databases">
        <title>A new outlook on sporulation: Clostridium algidixylanolyticum.</title>
        <authorList>
            <person name="Poppleton D.I."/>
            <person name="Gribaldo S."/>
        </authorList>
    </citation>
    <scope>NUCLEOTIDE SEQUENCE [LARGE SCALE GENOMIC DNA]</scope>
    <source>
        <strain evidence="6 7">SPL73</strain>
    </source>
</reference>
<organism evidence="6 7">
    <name type="scientific">Lacrimispora algidixylanolytica</name>
    <dbReference type="NCBI Taxonomy" id="94868"/>
    <lineage>
        <taxon>Bacteria</taxon>
        <taxon>Bacillati</taxon>
        <taxon>Bacillota</taxon>
        <taxon>Clostridia</taxon>
        <taxon>Lachnospirales</taxon>
        <taxon>Lachnospiraceae</taxon>
        <taxon>Lacrimispora</taxon>
    </lineage>
</organism>
<keyword evidence="2" id="KW-0805">Transcription regulation</keyword>
<dbReference type="OrthoDB" id="1652954at2"/>
<dbReference type="Pfam" id="PF03466">
    <property type="entry name" value="LysR_substrate"/>
    <property type="match status" value="1"/>
</dbReference>
<dbReference type="PROSITE" id="PS50931">
    <property type="entry name" value="HTH_LYSR"/>
    <property type="match status" value="1"/>
</dbReference>
<feature type="domain" description="HTH lysR-type" evidence="5">
    <location>
        <begin position="1"/>
        <end position="58"/>
    </location>
</feature>
<protein>
    <recommendedName>
        <fullName evidence="5">HTH lysR-type domain-containing protein</fullName>
    </recommendedName>
</protein>
<accession>A0A419SYN8</accession>
<evidence type="ECO:0000313" key="6">
    <source>
        <dbReference type="EMBL" id="RKD30383.1"/>
    </source>
</evidence>
<gene>
    <name evidence="6" type="ORF">BET01_07280</name>
</gene>
<dbReference type="Gene3D" id="1.10.10.10">
    <property type="entry name" value="Winged helix-like DNA-binding domain superfamily/Winged helix DNA-binding domain"/>
    <property type="match status" value="1"/>
</dbReference>
<dbReference type="EMBL" id="MCIA01000031">
    <property type="protein sequence ID" value="RKD30383.1"/>
    <property type="molecule type" value="Genomic_DNA"/>
</dbReference>